<dbReference type="AlphaFoldDB" id="A0A1H0IAC8"/>
<evidence type="ECO:0000256" key="1">
    <source>
        <dbReference type="SAM" id="MobiDB-lite"/>
    </source>
</evidence>
<name>A0A1H0IAC8_9PSED</name>
<keyword evidence="2" id="KW-0472">Membrane</keyword>
<keyword evidence="2" id="KW-0812">Transmembrane</keyword>
<sequence length="244" mass="26136">MHNFTHGDKRVVFTVLSGEVVGSEKLSETRVTTTGGVPVNGKDGDLTPVRVSSVSIINHEFWVKTADGVEHDVKLRGVDIPLRTGQDISLISALKKDGSPLHTLLLNHSASKRWILRDASALNTELELTPFNWKTVLIVSGLCVAGLATAGLGLLAAGGYLCYALYQGSQRKKLLISDLNAYLEKLDTLVASRGRAPSPVQAESPVEAELSFELDSPAPAQSAAEPESPTLNSDSVRRALSRNL</sequence>
<evidence type="ECO:0000313" key="4">
    <source>
        <dbReference type="Proteomes" id="UP000198827"/>
    </source>
</evidence>
<feature type="compositionally biased region" description="Low complexity" evidence="1">
    <location>
        <begin position="216"/>
        <end position="229"/>
    </location>
</feature>
<evidence type="ECO:0000256" key="2">
    <source>
        <dbReference type="SAM" id="Phobius"/>
    </source>
</evidence>
<proteinExistence type="predicted"/>
<feature type="region of interest" description="Disordered" evidence="1">
    <location>
        <begin position="214"/>
        <end position="244"/>
    </location>
</feature>
<organism evidence="3 4">
    <name type="scientific">Pseudomonas arsenicoxydans</name>
    <dbReference type="NCBI Taxonomy" id="702115"/>
    <lineage>
        <taxon>Bacteria</taxon>
        <taxon>Pseudomonadati</taxon>
        <taxon>Pseudomonadota</taxon>
        <taxon>Gammaproteobacteria</taxon>
        <taxon>Pseudomonadales</taxon>
        <taxon>Pseudomonadaceae</taxon>
        <taxon>Pseudomonas</taxon>
    </lineage>
</organism>
<dbReference type="RefSeq" id="WP_090181259.1">
    <property type="nucleotide sequence ID" value="NZ_LT629705.1"/>
</dbReference>
<accession>A0A1H0IAC8</accession>
<evidence type="ECO:0000313" key="3">
    <source>
        <dbReference type="EMBL" id="SDO28358.1"/>
    </source>
</evidence>
<keyword evidence="2" id="KW-1133">Transmembrane helix</keyword>
<dbReference type="OrthoDB" id="7057169at2"/>
<protein>
    <submittedName>
        <fullName evidence="3">Uncharacterized protein</fullName>
    </submittedName>
</protein>
<dbReference type="Proteomes" id="UP000198827">
    <property type="component" value="Chromosome I"/>
</dbReference>
<feature type="transmembrane region" description="Helical" evidence="2">
    <location>
        <begin position="136"/>
        <end position="166"/>
    </location>
</feature>
<dbReference type="EMBL" id="LT629705">
    <property type="protein sequence ID" value="SDO28358.1"/>
    <property type="molecule type" value="Genomic_DNA"/>
</dbReference>
<reference evidence="3 4" key="1">
    <citation type="submission" date="2016-10" db="EMBL/GenBank/DDBJ databases">
        <authorList>
            <person name="de Groot N.N."/>
        </authorList>
    </citation>
    <scope>NUCLEOTIDE SEQUENCE [LARGE SCALE GENOMIC DNA]</scope>
    <source>
        <strain evidence="3 4">CECT 7543</strain>
    </source>
</reference>
<gene>
    <name evidence="3" type="ORF">SAMN04489798_2547</name>
</gene>